<feature type="transmembrane region" description="Helical" evidence="5">
    <location>
        <begin position="421"/>
        <end position="446"/>
    </location>
</feature>
<dbReference type="InterPro" id="IPR020846">
    <property type="entry name" value="MFS_dom"/>
</dbReference>
<gene>
    <name evidence="7" type="ORF">ATL45_5085</name>
    <name evidence="8" type="ORF">SAMN05421805_10951</name>
</gene>
<feature type="transmembrane region" description="Helical" evidence="5">
    <location>
        <begin position="188"/>
        <end position="208"/>
    </location>
</feature>
<dbReference type="RefSeq" id="WP_211841281.1">
    <property type="nucleotide sequence ID" value="NZ_FOUP01000009.1"/>
</dbReference>
<accession>A0A1I5E8J0</accession>
<dbReference type="PANTHER" id="PTHR42718">
    <property type="entry name" value="MAJOR FACILITATOR SUPERFAMILY MULTIDRUG TRANSPORTER MFSC"/>
    <property type="match status" value="1"/>
</dbReference>
<name>A0A1I5E8J0_9PSEU</name>
<dbReference type="Gene3D" id="1.20.1250.20">
    <property type="entry name" value="MFS general substrate transporter like domains"/>
    <property type="match status" value="1"/>
</dbReference>
<feature type="domain" description="Major facilitator superfamily (MFS) profile" evidence="6">
    <location>
        <begin position="29"/>
        <end position="485"/>
    </location>
</feature>
<dbReference type="EMBL" id="RBXX01000002">
    <property type="protein sequence ID" value="RKT86706.1"/>
    <property type="molecule type" value="Genomic_DNA"/>
</dbReference>
<dbReference type="Proteomes" id="UP000270697">
    <property type="component" value="Unassembled WGS sequence"/>
</dbReference>
<evidence type="ECO:0000256" key="5">
    <source>
        <dbReference type="SAM" id="Phobius"/>
    </source>
</evidence>
<dbReference type="AlphaFoldDB" id="A0A1I5E8J0"/>
<dbReference type="EMBL" id="FOUP01000009">
    <property type="protein sequence ID" value="SFO07586.1"/>
    <property type="molecule type" value="Genomic_DNA"/>
</dbReference>
<dbReference type="InterPro" id="IPR011701">
    <property type="entry name" value="MFS"/>
</dbReference>
<protein>
    <submittedName>
        <fullName evidence="8">Drug resistance transporter, EmrB/QacA subfamily</fullName>
    </submittedName>
    <submittedName>
        <fullName evidence="7">EmrB/QacA subfamily drug resistance transporter</fullName>
    </submittedName>
</protein>
<dbReference type="PANTHER" id="PTHR42718:SF39">
    <property type="entry name" value="ACTINORHODIN TRANSPORTER-RELATED"/>
    <property type="match status" value="1"/>
</dbReference>
<evidence type="ECO:0000256" key="3">
    <source>
        <dbReference type="ARBA" id="ARBA00022989"/>
    </source>
</evidence>
<evidence type="ECO:0000256" key="2">
    <source>
        <dbReference type="ARBA" id="ARBA00022692"/>
    </source>
</evidence>
<dbReference type="STRING" id="455193.SAMN05421805_10951"/>
<feature type="transmembrane region" description="Helical" evidence="5">
    <location>
        <begin position="28"/>
        <end position="50"/>
    </location>
</feature>
<dbReference type="PROSITE" id="PS50850">
    <property type="entry name" value="MFS"/>
    <property type="match status" value="1"/>
</dbReference>
<dbReference type="InterPro" id="IPR036259">
    <property type="entry name" value="MFS_trans_sf"/>
</dbReference>
<feature type="transmembrane region" description="Helical" evidence="5">
    <location>
        <begin position="120"/>
        <end position="141"/>
    </location>
</feature>
<organism evidence="8 9">
    <name type="scientific">Saccharopolyspora antimicrobica</name>
    <dbReference type="NCBI Taxonomy" id="455193"/>
    <lineage>
        <taxon>Bacteria</taxon>
        <taxon>Bacillati</taxon>
        <taxon>Actinomycetota</taxon>
        <taxon>Actinomycetes</taxon>
        <taxon>Pseudonocardiales</taxon>
        <taxon>Pseudonocardiaceae</taxon>
        <taxon>Saccharopolyspora</taxon>
    </lineage>
</organism>
<feature type="transmembrane region" description="Helical" evidence="5">
    <location>
        <begin position="458"/>
        <end position="480"/>
    </location>
</feature>
<keyword evidence="2 5" id="KW-0812">Transmembrane</keyword>
<reference evidence="8 9" key="1">
    <citation type="submission" date="2016-10" db="EMBL/GenBank/DDBJ databases">
        <authorList>
            <person name="de Groot N.N."/>
        </authorList>
    </citation>
    <scope>NUCLEOTIDE SEQUENCE [LARGE SCALE GENOMIC DNA]</scope>
    <source>
        <strain evidence="8 9">CPCC 201259</strain>
    </source>
</reference>
<dbReference type="GO" id="GO:0022857">
    <property type="term" value="F:transmembrane transporter activity"/>
    <property type="evidence" value="ECO:0007669"/>
    <property type="project" value="InterPro"/>
</dbReference>
<feature type="transmembrane region" description="Helical" evidence="5">
    <location>
        <begin position="245"/>
        <end position="266"/>
    </location>
</feature>
<feature type="transmembrane region" description="Helical" evidence="5">
    <location>
        <begin position="383"/>
        <end position="409"/>
    </location>
</feature>
<keyword evidence="3 5" id="KW-1133">Transmembrane helix</keyword>
<feature type="transmembrane region" description="Helical" evidence="5">
    <location>
        <begin position="220"/>
        <end position="239"/>
    </location>
</feature>
<dbReference type="CDD" id="cd17321">
    <property type="entry name" value="MFS_MMR_MDR_like"/>
    <property type="match status" value="1"/>
</dbReference>
<evidence type="ECO:0000313" key="7">
    <source>
        <dbReference type="EMBL" id="RKT86706.1"/>
    </source>
</evidence>
<keyword evidence="10" id="KW-1185">Reference proteome</keyword>
<keyword evidence="4 5" id="KW-0472">Membrane</keyword>
<feature type="transmembrane region" description="Helical" evidence="5">
    <location>
        <begin position="153"/>
        <end position="176"/>
    </location>
</feature>
<evidence type="ECO:0000313" key="9">
    <source>
        <dbReference type="Proteomes" id="UP000199398"/>
    </source>
</evidence>
<evidence type="ECO:0000313" key="8">
    <source>
        <dbReference type="EMBL" id="SFO07586.1"/>
    </source>
</evidence>
<evidence type="ECO:0000256" key="1">
    <source>
        <dbReference type="ARBA" id="ARBA00004651"/>
    </source>
</evidence>
<sequence>MALPQASRGGIATPEPAARKTISVRDRLLLVAVLTGTFLSMLNDFIVNVATPAIRTELGATYAEVQLVIGGYILVYGVALVTGGRLGDIFGHRRMFLLGTGLFTLSSLACGLAPNPALLIAFRIAQALSAALFYPQVLSILQLVFTGRARAKAFSAFGATIGLASIAGQLIGGMLIGADLFGLTWRPIFLINVPVGLIAIAIAAWTLPKHAGSTGTRLDLPGAGLLSATLVLLIFPLVQGRELGWPVWTVGLLVLSAPALLAFLRWERRVADGARSPLVPPELHRIRGFGVGNAIALLFFAGNSGLFFLLPLQLQSGLGHSALHSGLTFTPLAVTFTLGSLLAPKLAPRLGNRVLSLGYAINVVGNTIVLVIVISAGTEVTGWLLAPAMAVVGLGQGLGMSPLVAAALADVPGKHSGAASGVIQTVMQVGMAFGVTVIGLVFFAALGSGTGPVEYSRAFTVALITQPLLALLALALVPLLTTGEERSAAAQS</sequence>
<evidence type="ECO:0000259" key="6">
    <source>
        <dbReference type="PROSITE" id="PS50850"/>
    </source>
</evidence>
<dbReference type="Proteomes" id="UP000199398">
    <property type="component" value="Unassembled WGS sequence"/>
</dbReference>
<dbReference type="Pfam" id="PF07690">
    <property type="entry name" value="MFS_1"/>
    <property type="match status" value="1"/>
</dbReference>
<evidence type="ECO:0000313" key="10">
    <source>
        <dbReference type="Proteomes" id="UP000270697"/>
    </source>
</evidence>
<reference evidence="7 10" key="2">
    <citation type="submission" date="2018-10" db="EMBL/GenBank/DDBJ databases">
        <title>Sequencing the genomes of 1000 actinobacteria strains.</title>
        <authorList>
            <person name="Klenk H.-P."/>
        </authorList>
    </citation>
    <scope>NUCLEOTIDE SEQUENCE [LARGE SCALE GENOMIC DNA]</scope>
    <source>
        <strain evidence="7 10">DSM 45119</strain>
    </source>
</reference>
<comment type="subcellular location">
    <subcellularLocation>
        <location evidence="1">Cell membrane</location>
        <topology evidence="1">Multi-pass membrane protein</topology>
    </subcellularLocation>
</comment>
<feature type="transmembrane region" description="Helical" evidence="5">
    <location>
        <begin position="95"/>
        <end position="114"/>
    </location>
</feature>
<evidence type="ECO:0000256" key="4">
    <source>
        <dbReference type="ARBA" id="ARBA00023136"/>
    </source>
</evidence>
<feature type="transmembrane region" description="Helical" evidence="5">
    <location>
        <begin position="286"/>
        <end position="310"/>
    </location>
</feature>
<proteinExistence type="predicted"/>
<dbReference type="GO" id="GO:0005886">
    <property type="term" value="C:plasma membrane"/>
    <property type="evidence" value="ECO:0007669"/>
    <property type="project" value="UniProtKB-SubCell"/>
</dbReference>
<feature type="transmembrane region" description="Helical" evidence="5">
    <location>
        <begin position="62"/>
        <end position="83"/>
    </location>
</feature>
<feature type="transmembrane region" description="Helical" evidence="5">
    <location>
        <begin position="322"/>
        <end position="342"/>
    </location>
</feature>
<dbReference type="Gene3D" id="1.20.1720.10">
    <property type="entry name" value="Multidrug resistance protein D"/>
    <property type="match status" value="1"/>
</dbReference>
<feature type="transmembrane region" description="Helical" evidence="5">
    <location>
        <begin position="354"/>
        <end position="377"/>
    </location>
</feature>
<dbReference type="PRINTS" id="PR01036">
    <property type="entry name" value="TCRTETB"/>
</dbReference>
<dbReference type="SUPFAM" id="SSF103473">
    <property type="entry name" value="MFS general substrate transporter"/>
    <property type="match status" value="1"/>
</dbReference>